<dbReference type="GO" id="GO:0009116">
    <property type="term" value="P:nucleoside metabolic process"/>
    <property type="evidence" value="ECO:0007669"/>
    <property type="project" value="InterPro"/>
</dbReference>
<keyword evidence="3" id="KW-1185">Reference proteome</keyword>
<evidence type="ECO:0000259" key="1">
    <source>
        <dbReference type="Pfam" id="PF01048"/>
    </source>
</evidence>
<dbReference type="EMBL" id="CP008796">
    <property type="protein sequence ID" value="AIH03790.1"/>
    <property type="molecule type" value="Genomic_DNA"/>
</dbReference>
<dbReference type="RefSeq" id="WP_000479670.1">
    <property type="nucleotide sequence ID" value="NZ_CP008796.1"/>
</dbReference>
<dbReference type="InterPro" id="IPR035994">
    <property type="entry name" value="Nucleoside_phosphorylase_sf"/>
</dbReference>
<dbReference type="STRING" id="289377.HL41_02705"/>
<accession>A0A075WRX9</accession>
<dbReference type="HOGENOM" id="CLU_068457_1_0_0"/>
<reference evidence="2 3" key="1">
    <citation type="journal article" date="2015" name="Genome Announc.">
        <title>Genome Sequence of a Sulfate-Reducing Thermophilic Bacterium, Thermodesulfobacterium commune DSM 2178T (Phylum Thermodesulfobacteria).</title>
        <authorList>
            <person name="Bhatnagar S."/>
            <person name="Badger J.H."/>
            <person name="Madupu R."/>
            <person name="Khouri H.M."/>
            <person name="O'Connor E.M."/>
            <person name="Robb F.T."/>
            <person name="Ward N.L."/>
            <person name="Eisen J.A."/>
        </authorList>
    </citation>
    <scope>NUCLEOTIDE SEQUENCE [LARGE SCALE GENOMIC DNA]</scope>
    <source>
        <strain evidence="2 3">DSM 2178</strain>
    </source>
</reference>
<dbReference type="InterPro" id="IPR000845">
    <property type="entry name" value="Nucleoside_phosphorylase_d"/>
</dbReference>
<proteinExistence type="predicted"/>
<dbReference type="KEGG" id="tcm:HL41_02705"/>
<dbReference type="SUPFAM" id="SSF53167">
    <property type="entry name" value="Purine and uridine phosphorylases"/>
    <property type="match status" value="1"/>
</dbReference>
<dbReference type="Pfam" id="PF01048">
    <property type="entry name" value="PNP_UDP_1"/>
    <property type="match status" value="1"/>
</dbReference>
<dbReference type="Proteomes" id="UP000028481">
    <property type="component" value="Chromosome"/>
</dbReference>
<evidence type="ECO:0000313" key="3">
    <source>
        <dbReference type="Proteomes" id="UP000028481"/>
    </source>
</evidence>
<dbReference type="PaxDb" id="289377-HL41_02705"/>
<dbReference type="Gene3D" id="3.40.50.1580">
    <property type="entry name" value="Nucleoside phosphorylase domain"/>
    <property type="match status" value="1"/>
</dbReference>
<feature type="domain" description="Nucleoside phosphorylase" evidence="1">
    <location>
        <begin position="50"/>
        <end position="224"/>
    </location>
</feature>
<dbReference type="AlphaFoldDB" id="A0A075WRX9"/>
<protein>
    <recommendedName>
        <fullName evidence="1">Nucleoside phosphorylase domain-containing protein</fullName>
    </recommendedName>
</protein>
<name>A0A075WRX9_9BACT</name>
<dbReference type="OrthoDB" id="9798924at2"/>
<evidence type="ECO:0000313" key="2">
    <source>
        <dbReference type="EMBL" id="AIH03790.1"/>
    </source>
</evidence>
<sequence>MFLPKINLKTGDRGVIFFTLPEWKLAKEKISLKKHFSWLNLTIKYDAKGFICGPILGAPMIGLLFEIFQNWEIKELLTVGWAAKLGEKLKLGEVFLPNKAYSLEGTSRLYWEKRKVFTPEFEFFTKIKENLVQIGLMPSSGPIISTDAPFIFEKNTQFLNKWATKAYALDMETSAVFALGKYFNVKTQAILLITDEIGRTSFQRPENLLKPSREKILELIQRFLSHEV</sequence>
<gene>
    <name evidence="2" type="ORF">HL41_02705</name>
</gene>
<dbReference type="GO" id="GO:0003824">
    <property type="term" value="F:catalytic activity"/>
    <property type="evidence" value="ECO:0007669"/>
    <property type="project" value="InterPro"/>
</dbReference>
<organism evidence="2 3">
    <name type="scientific">Thermodesulfobacterium commune DSM 2178</name>
    <dbReference type="NCBI Taxonomy" id="289377"/>
    <lineage>
        <taxon>Bacteria</taxon>
        <taxon>Pseudomonadati</taxon>
        <taxon>Thermodesulfobacteriota</taxon>
        <taxon>Thermodesulfobacteria</taxon>
        <taxon>Thermodesulfobacteriales</taxon>
        <taxon>Thermodesulfobacteriaceae</taxon>
        <taxon>Thermodesulfobacterium</taxon>
    </lineage>
</organism>
<dbReference type="eggNOG" id="COG2820">
    <property type="taxonomic scope" value="Bacteria"/>
</dbReference>